<evidence type="ECO:0000256" key="1">
    <source>
        <dbReference type="SAM" id="Phobius"/>
    </source>
</evidence>
<feature type="signal peptide" evidence="2">
    <location>
        <begin position="1"/>
        <end position="18"/>
    </location>
</feature>
<protein>
    <submittedName>
        <fullName evidence="3">Uncharacterized protein</fullName>
    </submittedName>
</protein>
<name>A0A9P6VSM5_9HELO</name>
<evidence type="ECO:0000313" key="3">
    <source>
        <dbReference type="EMBL" id="KAG0653064.1"/>
    </source>
</evidence>
<feature type="chain" id="PRO_5040318768" evidence="2">
    <location>
        <begin position="19"/>
        <end position="319"/>
    </location>
</feature>
<feature type="transmembrane region" description="Helical" evidence="1">
    <location>
        <begin position="270"/>
        <end position="295"/>
    </location>
</feature>
<keyword evidence="1" id="KW-0472">Membrane</keyword>
<sequence>MWPSVLATSLLLVGQVSAGVLGDGTLLVRRDRTEQRMRRYVDSIVEPKERRQTAATNITSWDAQTMTACTTALSAMNGNAGNPSGMAACYNLPSLDSTTGVFRADLRLFTISAPSGTFANIPSQDVMVGLSYVGATVSAVNTSSLLGRRDLESLISWPRGVDGGMQKRGAPAPTMSQAYAFVGQINKDLLTPNMDNATLEKLLLPTITLTGMQSNGQNVNTSLSSSEATFVSGVFAKAATPVSKAAVQSPIQTLVVASGAPFVLPGLKIIIAPIGAVITVTWAILFIAIVGYGTIGRMQFRDQYRRRSTRANKGDLARI</sequence>
<accession>A0A9P6VSM5</accession>
<reference evidence="3" key="1">
    <citation type="submission" date="2019-07" db="EMBL/GenBank/DDBJ databases">
        <title>Hyphodiscus hymeniophilus genome sequencing and assembly.</title>
        <authorList>
            <person name="Kramer G."/>
            <person name="Nodwell J."/>
        </authorList>
    </citation>
    <scope>NUCLEOTIDE SEQUENCE</scope>
    <source>
        <strain evidence="3">ATCC 34498</strain>
    </source>
</reference>
<keyword evidence="4" id="KW-1185">Reference proteome</keyword>
<dbReference type="AlphaFoldDB" id="A0A9P6VSM5"/>
<keyword evidence="2" id="KW-0732">Signal</keyword>
<dbReference type="Proteomes" id="UP000785200">
    <property type="component" value="Unassembled WGS sequence"/>
</dbReference>
<organism evidence="3 4">
    <name type="scientific">Hyphodiscus hymeniophilus</name>
    <dbReference type="NCBI Taxonomy" id="353542"/>
    <lineage>
        <taxon>Eukaryota</taxon>
        <taxon>Fungi</taxon>
        <taxon>Dikarya</taxon>
        <taxon>Ascomycota</taxon>
        <taxon>Pezizomycotina</taxon>
        <taxon>Leotiomycetes</taxon>
        <taxon>Helotiales</taxon>
        <taxon>Hyphodiscaceae</taxon>
        <taxon>Hyphodiscus</taxon>
    </lineage>
</organism>
<evidence type="ECO:0000256" key="2">
    <source>
        <dbReference type="SAM" id="SignalP"/>
    </source>
</evidence>
<gene>
    <name evidence="3" type="ORF">D0Z07_0376</name>
</gene>
<dbReference type="EMBL" id="VNKQ01000002">
    <property type="protein sequence ID" value="KAG0653064.1"/>
    <property type="molecule type" value="Genomic_DNA"/>
</dbReference>
<comment type="caution">
    <text evidence="3">The sequence shown here is derived from an EMBL/GenBank/DDBJ whole genome shotgun (WGS) entry which is preliminary data.</text>
</comment>
<keyword evidence="1" id="KW-1133">Transmembrane helix</keyword>
<dbReference type="OrthoDB" id="2596908at2759"/>
<keyword evidence="1" id="KW-0812">Transmembrane</keyword>
<proteinExistence type="predicted"/>
<evidence type="ECO:0000313" key="4">
    <source>
        <dbReference type="Proteomes" id="UP000785200"/>
    </source>
</evidence>